<dbReference type="RefSeq" id="WP_057907976.1">
    <property type="nucleotide sequence ID" value="NZ_AYZB01000009.1"/>
</dbReference>
<dbReference type="AlphaFoldDB" id="A0AA89L4E9"/>
<accession>A0AA89L4E9</accession>
<dbReference type="Proteomes" id="UP000050823">
    <property type="component" value="Unassembled WGS sequence"/>
</dbReference>
<evidence type="ECO:0000256" key="1">
    <source>
        <dbReference type="SAM" id="Phobius"/>
    </source>
</evidence>
<feature type="transmembrane region" description="Helical" evidence="1">
    <location>
        <begin position="295"/>
        <end position="314"/>
    </location>
</feature>
<sequence length="324" mass="37671">MITSQLSTFIIIANNFTMIDRDPDTKEPIYIGQQIMPNETVRDYNTEPFGNSIIVDKNYLKRQNIKIHDSNFFQRSVDRSIVYILVPDKYQRSDTEIIKNYSANAIEKIGYSKMPKFKIIHTFNNQKYFTYNINLGDPATGNNLVDPIAVVFNKNLVDLQTFGNMLTIDGGLFFEKNSEAQDVFNLLKPTIKKVGLSNTLNMSVSVYKDFSRYLAKQRSTLLAQTLHFFLLLLIDCLLIKEIIILFFELNKKQFIVKWVLGYSRIGLLFDTIFWPLLVILAISVFYQLINYSITNYAFALVLIVVSIVMYSSLFNQIFRRNQLW</sequence>
<name>A0AA89L4E9_9LACO</name>
<gene>
    <name evidence="2" type="ORF">FC90_GL000072</name>
</gene>
<comment type="caution">
    <text evidence="2">The sequence shown here is derived from an EMBL/GenBank/DDBJ whole genome shotgun (WGS) entry which is preliminary data.</text>
</comment>
<keyword evidence="1" id="KW-0472">Membrane</keyword>
<feature type="transmembrane region" description="Helical" evidence="1">
    <location>
        <begin position="267"/>
        <end position="289"/>
    </location>
</feature>
<proteinExistence type="predicted"/>
<reference evidence="2 3" key="1">
    <citation type="journal article" date="2015" name="Genome Announc.">
        <title>Expanding the biotechnology potential of lactobacilli through comparative genomics of 213 strains and associated genera.</title>
        <authorList>
            <person name="Sun Z."/>
            <person name="Harris H.M."/>
            <person name="McCann A."/>
            <person name="Guo C."/>
            <person name="Argimon S."/>
            <person name="Zhang W."/>
            <person name="Yang X."/>
            <person name="Jeffery I.B."/>
            <person name="Cooney J.C."/>
            <person name="Kagawa T.F."/>
            <person name="Liu W."/>
            <person name="Song Y."/>
            <person name="Salvetti E."/>
            <person name="Wrobel A."/>
            <person name="Rasinkangas P."/>
            <person name="Parkhill J."/>
            <person name="Rea M.C."/>
            <person name="O'Sullivan O."/>
            <person name="Ritari J."/>
            <person name="Douillard F.P."/>
            <person name="Paul Ross R."/>
            <person name="Yang R."/>
            <person name="Briner A.E."/>
            <person name="Felis G.E."/>
            <person name="de Vos W.M."/>
            <person name="Barrangou R."/>
            <person name="Klaenhammer T.R."/>
            <person name="Caufield P.W."/>
            <person name="Cui Y."/>
            <person name="Zhang H."/>
            <person name="O'Toole P.W."/>
        </authorList>
    </citation>
    <scope>NUCLEOTIDE SEQUENCE [LARGE SCALE GENOMIC DNA]</scope>
    <source>
        <strain evidence="2 3">DSM 20719</strain>
    </source>
</reference>
<keyword evidence="1" id="KW-0812">Transmembrane</keyword>
<keyword evidence="1" id="KW-1133">Transmembrane helix</keyword>
<protein>
    <submittedName>
        <fullName evidence="2">Uncharacterized protein</fullName>
    </submittedName>
</protein>
<evidence type="ECO:0000313" key="3">
    <source>
        <dbReference type="Proteomes" id="UP000050823"/>
    </source>
</evidence>
<evidence type="ECO:0000313" key="2">
    <source>
        <dbReference type="EMBL" id="KRM23608.1"/>
    </source>
</evidence>
<feature type="transmembrane region" description="Helical" evidence="1">
    <location>
        <begin position="226"/>
        <end position="247"/>
    </location>
</feature>
<dbReference type="EMBL" id="AYZB01000009">
    <property type="protein sequence ID" value="KRM23608.1"/>
    <property type="molecule type" value="Genomic_DNA"/>
</dbReference>
<organism evidence="2 3">
    <name type="scientific">Latilactobacillus graminis DSM 20719</name>
    <dbReference type="NCBI Taxonomy" id="1423752"/>
    <lineage>
        <taxon>Bacteria</taxon>
        <taxon>Bacillati</taxon>
        <taxon>Bacillota</taxon>
        <taxon>Bacilli</taxon>
        <taxon>Lactobacillales</taxon>
        <taxon>Lactobacillaceae</taxon>
        <taxon>Latilactobacillus</taxon>
    </lineage>
</organism>